<name>A0A3B3QIF7_9TELE</name>
<dbReference type="GO" id="GO:0017053">
    <property type="term" value="C:transcription repressor complex"/>
    <property type="evidence" value="ECO:0007669"/>
    <property type="project" value="TreeGrafter"/>
</dbReference>
<dbReference type="GO" id="GO:0008270">
    <property type="term" value="F:zinc ion binding"/>
    <property type="evidence" value="ECO:0007669"/>
    <property type="project" value="UniProtKB-KW"/>
</dbReference>
<dbReference type="STRING" id="1676925.ENSPKIP00000006532"/>
<evidence type="ECO:0000256" key="4">
    <source>
        <dbReference type="ARBA" id="ARBA00022771"/>
    </source>
</evidence>
<dbReference type="PROSITE" id="PS50157">
    <property type="entry name" value="ZINC_FINGER_C2H2_2"/>
    <property type="match status" value="1"/>
</dbReference>
<dbReference type="GO" id="GO:0005634">
    <property type="term" value="C:nucleus"/>
    <property type="evidence" value="ECO:0007669"/>
    <property type="project" value="UniProtKB-SubCell"/>
</dbReference>
<dbReference type="InterPro" id="IPR042972">
    <property type="entry name" value="INSM1/2"/>
</dbReference>
<feature type="compositionally biased region" description="Basic and acidic residues" evidence="10">
    <location>
        <begin position="285"/>
        <end position="295"/>
    </location>
</feature>
<keyword evidence="5" id="KW-0862">Zinc</keyword>
<dbReference type="AlphaFoldDB" id="A0A3B3QIF7"/>
<keyword evidence="4 9" id="KW-0863">Zinc-finger</keyword>
<keyword evidence="8" id="KW-0539">Nucleus</keyword>
<dbReference type="GO" id="GO:0001227">
    <property type="term" value="F:DNA-binding transcription repressor activity, RNA polymerase II-specific"/>
    <property type="evidence" value="ECO:0007669"/>
    <property type="project" value="TreeGrafter"/>
</dbReference>
<evidence type="ECO:0000256" key="7">
    <source>
        <dbReference type="ARBA" id="ARBA00023163"/>
    </source>
</evidence>
<dbReference type="PANTHER" id="PTHR15065">
    <property type="entry name" value="INSULINOMA-ASSOCIATED 1"/>
    <property type="match status" value="1"/>
</dbReference>
<organism evidence="12 13">
    <name type="scientific">Paramormyrops kingsleyae</name>
    <dbReference type="NCBI Taxonomy" id="1676925"/>
    <lineage>
        <taxon>Eukaryota</taxon>
        <taxon>Metazoa</taxon>
        <taxon>Chordata</taxon>
        <taxon>Craniata</taxon>
        <taxon>Vertebrata</taxon>
        <taxon>Euteleostomi</taxon>
        <taxon>Actinopterygii</taxon>
        <taxon>Neopterygii</taxon>
        <taxon>Teleostei</taxon>
        <taxon>Osteoglossocephala</taxon>
        <taxon>Osteoglossomorpha</taxon>
        <taxon>Osteoglossiformes</taxon>
        <taxon>Mormyridae</taxon>
        <taxon>Paramormyrops</taxon>
    </lineage>
</organism>
<dbReference type="InterPro" id="IPR013087">
    <property type="entry name" value="Znf_C2H2_type"/>
</dbReference>
<evidence type="ECO:0000256" key="5">
    <source>
        <dbReference type="ARBA" id="ARBA00022833"/>
    </source>
</evidence>
<dbReference type="PANTHER" id="PTHR15065:SF4">
    <property type="entry name" value="LD18634P"/>
    <property type="match status" value="1"/>
</dbReference>
<feature type="domain" description="C2H2-type" evidence="11">
    <location>
        <begin position="258"/>
        <end position="285"/>
    </location>
</feature>
<dbReference type="GO" id="GO:0000978">
    <property type="term" value="F:RNA polymerase II cis-regulatory region sequence-specific DNA binding"/>
    <property type="evidence" value="ECO:0007669"/>
    <property type="project" value="TreeGrafter"/>
</dbReference>
<dbReference type="GeneTree" id="ENSGT00940000162391"/>
<dbReference type="Pfam" id="PF00096">
    <property type="entry name" value="zf-C2H2"/>
    <property type="match status" value="1"/>
</dbReference>
<dbReference type="PROSITE" id="PS00028">
    <property type="entry name" value="ZINC_FINGER_C2H2_1"/>
    <property type="match status" value="1"/>
</dbReference>
<feature type="compositionally biased region" description="Basic and acidic residues" evidence="10">
    <location>
        <begin position="304"/>
        <end position="327"/>
    </location>
</feature>
<evidence type="ECO:0000259" key="11">
    <source>
        <dbReference type="PROSITE" id="PS50157"/>
    </source>
</evidence>
<proteinExistence type="predicted"/>
<dbReference type="SMART" id="SM00355">
    <property type="entry name" value="ZnF_C2H2"/>
    <property type="match status" value="3"/>
</dbReference>
<keyword evidence="13" id="KW-1185">Reference proteome</keyword>
<evidence type="ECO:0000256" key="8">
    <source>
        <dbReference type="ARBA" id="ARBA00023242"/>
    </source>
</evidence>
<feature type="compositionally biased region" description="Basic and acidic residues" evidence="10">
    <location>
        <begin position="334"/>
        <end position="350"/>
    </location>
</feature>
<keyword evidence="2" id="KW-0479">Metal-binding</keyword>
<evidence type="ECO:0000256" key="6">
    <source>
        <dbReference type="ARBA" id="ARBA00023015"/>
    </source>
</evidence>
<reference evidence="12" key="2">
    <citation type="submission" date="2025-09" db="UniProtKB">
        <authorList>
            <consortium name="Ensembl"/>
        </authorList>
    </citation>
    <scope>IDENTIFICATION</scope>
</reference>
<evidence type="ECO:0000256" key="10">
    <source>
        <dbReference type="SAM" id="MobiDB-lite"/>
    </source>
</evidence>
<accession>A0A3B3QIF7</accession>
<dbReference type="Gene3D" id="3.30.160.60">
    <property type="entry name" value="Classic Zinc Finger"/>
    <property type="match status" value="1"/>
</dbReference>
<dbReference type="Proteomes" id="UP000261540">
    <property type="component" value="Unplaced"/>
</dbReference>
<reference evidence="12" key="1">
    <citation type="submission" date="2025-08" db="UniProtKB">
        <authorList>
            <consortium name="Ensembl"/>
        </authorList>
    </citation>
    <scope>IDENTIFICATION</scope>
</reference>
<dbReference type="SUPFAM" id="SSF57667">
    <property type="entry name" value="beta-beta-alpha zinc fingers"/>
    <property type="match status" value="1"/>
</dbReference>
<evidence type="ECO:0000256" key="2">
    <source>
        <dbReference type="ARBA" id="ARBA00022723"/>
    </source>
</evidence>
<dbReference type="Ensembl" id="ENSPKIT00000030559.1">
    <property type="protein sequence ID" value="ENSPKIP00000006532.1"/>
    <property type="gene ID" value="ENSPKIG00000022780.1"/>
</dbReference>
<dbReference type="GO" id="GO:0030182">
    <property type="term" value="P:neuron differentiation"/>
    <property type="evidence" value="ECO:0007669"/>
    <property type="project" value="TreeGrafter"/>
</dbReference>
<feature type="region of interest" description="Disordered" evidence="10">
    <location>
        <begin position="277"/>
        <end position="357"/>
    </location>
</feature>
<comment type="subcellular location">
    <subcellularLocation>
        <location evidence="1">Nucleus</location>
    </subcellularLocation>
</comment>
<keyword evidence="7" id="KW-0804">Transcription</keyword>
<dbReference type="GO" id="GO:0010564">
    <property type="term" value="P:regulation of cell cycle process"/>
    <property type="evidence" value="ECO:0007669"/>
    <property type="project" value="TreeGrafter"/>
</dbReference>
<evidence type="ECO:0000256" key="3">
    <source>
        <dbReference type="ARBA" id="ARBA00022737"/>
    </source>
</evidence>
<protein>
    <recommendedName>
        <fullName evidence="11">C2H2-type domain-containing protein</fullName>
    </recommendedName>
</protein>
<sequence>MPRGFLVKRNRWISTSLCKIRYGDKKHPSADPTTGTPHELVNMPGAPCNVWRAPADLWESFALFSETKRTHPSECAMEVGSKICTNLSVGGQDPRCCDQNETSLSHAESTEKRLNDWSMENGLRLSACPDSTQCTGSEERLQMRSHVNLPAPVKADSPLHHYAPPHHTVRRTNSDSGCEVKCSLLNHKDKSKISFRKNVITGSTLDLKIKKRGDSKMRLFTVDTKPLGDFICQLCKVEYPDPFSLAQHRCSGLARVDYRCPECDKVFSCPANLASHRRWHKPRPTKKDEIHDGRQTQRCVLGDPVREQKGDAEKMPMNDQHLSHPESSHSQSTRKTDKPYKRLKSQERSPRNLNYKASEKSFNQYRTMLDRASRTVTANSEKYSIYTGLYSPCIGTQQLSVGNVSSNTFRGHEFLGNHMAAQDNAGSSTYYQTQAGQTPVSCLFCGIPLPSAEIRDKHMLWHVRSEEILGNPGGSDNTVARLGIFNLERQIFLF</sequence>
<keyword evidence="3" id="KW-0677">Repeat</keyword>
<dbReference type="FunFam" id="3.30.160.60:FF:001329">
    <property type="entry name" value="INSM transcriptional repressor 1"/>
    <property type="match status" value="1"/>
</dbReference>
<evidence type="ECO:0000256" key="9">
    <source>
        <dbReference type="PROSITE-ProRule" id="PRU00042"/>
    </source>
</evidence>
<evidence type="ECO:0000313" key="12">
    <source>
        <dbReference type="Ensembl" id="ENSPKIP00000006532.1"/>
    </source>
</evidence>
<keyword evidence="6" id="KW-0805">Transcription regulation</keyword>
<dbReference type="InterPro" id="IPR036236">
    <property type="entry name" value="Znf_C2H2_sf"/>
</dbReference>
<evidence type="ECO:0000313" key="13">
    <source>
        <dbReference type="Proteomes" id="UP000261540"/>
    </source>
</evidence>
<evidence type="ECO:0000256" key="1">
    <source>
        <dbReference type="ARBA" id="ARBA00004123"/>
    </source>
</evidence>